<evidence type="ECO:0000313" key="2">
    <source>
        <dbReference type="EMBL" id="MEY8764453.1"/>
    </source>
</evidence>
<dbReference type="CDD" id="cd11378">
    <property type="entry name" value="DUF296"/>
    <property type="match status" value="1"/>
</dbReference>
<dbReference type="PIRSF" id="PIRSF016702">
    <property type="entry name" value="DNA_bp_PD1"/>
    <property type="match status" value="1"/>
</dbReference>
<feature type="domain" description="PPC" evidence="1">
    <location>
        <begin position="5"/>
        <end position="141"/>
    </location>
</feature>
<comment type="caution">
    <text evidence="2">The sequence shown here is derived from an EMBL/GenBank/DDBJ whole genome shotgun (WGS) entry which is preliminary data.</text>
</comment>
<dbReference type="GO" id="GO:0003677">
    <property type="term" value="F:DNA binding"/>
    <property type="evidence" value="ECO:0007669"/>
    <property type="project" value="UniProtKB-KW"/>
</dbReference>
<dbReference type="EMBL" id="JBGFFE010000022">
    <property type="protein sequence ID" value="MEY8764453.1"/>
    <property type="molecule type" value="Genomic_DNA"/>
</dbReference>
<dbReference type="RefSeq" id="WP_369869260.1">
    <property type="nucleotide sequence ID" value="NZ_JBGFFE010000022.1"/>
</dbReference>
<evidence type="ECO:0000259" key="1">
    <source>
        <dbReference type="PROSITE" id="PS51742"/>
    </source>
</evidence>
<gene>
    <name evidence="2" type="ORF">AB8S09_12505</name>
</gene>
<evidence type="ECO:0000313" key="3">
    <source>
        <dbReference type="Proteomes" id="UP001565220"/>
    </source>
</evidence>
<keyword evidence="2" id="KW-0238">DNA-binding</keyword>
<protein>
    <submittedName>
        <fullName evidence="2">PPC domain-containing DNA-binding protein</fullName>
    </submittedName>
</protein>
<reference evidence="2 3" key="1">
    <citation type="submission" date="2024-08" db="EMBL/GenBank/DDBJ databases">
        <title>Clostridium lapicellarii sp. nov., and Clostridium renhuaiense sp. nov., two species isolated from the mud in a fermentation cellar used for producing sauce-flavour Chinese liquors.</title>
        <authorList>
            <person name="Yang F."/>
            <person name="Wang H."/>
            <person name="Chen L.Q."/>
            <person name="Zhou N."/>
            <person name="Lu J.J."/>
            <person name="Pu X.X."/>
            <person name="Wan B."/>
            <person name="Wang L."/>
            <person name="Liu S.J."/>
        </authorList>
    </citation>
    <scope>NUCLEOTIDE SEQUENCE [LARGE SCALE GENOMIC DNA]</scope>
    <source>
        <strain evidence="2 3">MT-113</strain>
    </source>
</reference>
<name>A0ABV4DZW4_9CLOT</name>
<dbReference type="InterPro" id="IPR025707">
    <property type="entry name" value="DNA_bp_PD1"/>
</dbReference>
<dbReference type="PANTHER" id="PTHR34988:SF1">
    <property type="entry name" value="DNA-BINDING PROTEIN"/>
    <property type="match status" value="1"/>
</dbReference>
<dbReference type="InterPro" id="IPR005175">
    <property type="entry name" value="PPC_dom"/>
</dbReference>
<dbReference type="Proteomes" id="UP001565220">
    <property type="component" value="Unassembled WGS sequence"/>
</dbReference>
<proteinExistence type="predicted"/>
<accession>A0ABV4DZW4</accession>
<dbReference type="PROSITE" id="PS51742">
    <property type="entry name" value="PPC"/>
    <property type="match status" value="1"/>
</dbReference>
<sequence length="141" mass="16044">MMKFRKSGFNYIVKLNKGEEVMEQLAKLCKEQNIEAGYFTAIGAASEVKLGYFDPVKKIYKSRDFVENFEITSLVGNIGRLKNNDVIIHSHINLSDKNYGLIGGHLFKCKISLVCELFVTDLGEKIVKLPDREFGLNFMDL</sequence>
<dbReference type="Gene3D" id="3.30.1330.80">
    <property type="entry name" value="Hypothetical protein, similar to alpha- acetolactate decarboxylase, domain 2"/>
    <property type="match status" value="1"/>
</dbReference>
<organism evidence="2 3">
    <name type="scientific">Clostridium lapidicellarium</name>
    <dbReference type="NCBI Taxonomy" id="3240931"/>
    <lineage>
        <taxon>Bacteria</taxon>
        <taxon>Bacillati</taxon>
        <taxon>Bacillota</taxon>
        <taxon>Clostridia</taxon>
        <taxon>Eubacteriales</taxon>
        <taxon>Clostridiaceae</taxon>
        <taxon>Clostridium</taxon>
    </lineage>
</organism>
<dbReference type="Pfam" id="PF03479">
    <property type="entry name" value="PCC"/>
    <property type="match status" value="1"/>
</dbReference>
<keyword evidence="3" id="KW-1185">Reference proteome</keyword>
<dbReference type="PANTHER" id="PTHR34988">
    <property type="entry name" value="PROTEIN, PUTATIVE-RELATED"/>
    <property type="match status" value="1"/>
</dbReference>
<dbReference type="SUPFAM" id="SSF117856">
    <property type="entry name" value="AF0104/ALDC/Ptd012-like"/>
    <property type="match status" value="1"/>
</dbReference>